<reference evidence="3 4" key="1">
    <citation type="submission" date="2011-08" db="EMBL/GenBank/DDBJ databases">
        <title>The Genome Sequence of Johnsonella ignava ATCC 51276.</title>
        <authorList>
            <consortium name="The Broad Institute Genome Sequencing Platform"/>
            <person name="Earl A."/>
            <person name="Ward D."/>
            <person name="Feldgarden M."/>
            <person name="Gevers D."/>
            <person name="Izard J."/>
            <person name="Blanton J.M."/>
            <person name="Baranova O.V."/>
            <person name="Dewhirst F.E."/>
            <person name="Young S.K."/>
            <person name="Zeng Q."/>
            <person name="Gargeya S."/>
            <person name="Fitzgerald M."/>
            <person name="Haas B."/>
            <person name="Abouelleil A."/>
            <person name="Alvarado L."/>
            <person name="Arachchi H.M."/>
            <person name="Berlin A."/>
            <person name="Brown A."/>
            <person name="Chapman S.B."/>
            <person name="Chen Z."/>
            <person name="Dunbar C."/>
            <person name="Freedman E."/>
            <person name="Gearin G."/>
            <person name="Gellesch M."/>
            <person name="Goldberg J."/>
            <person name="Griggs A."/>
            <person name="Gujja S."/>
            <person name="Heiman D."/>
            <person name="Howarth C."/>
            <person name="Larson L."/>
            <person name="Lui A."/>
            <person name="MacDonald P.J.P."/>
            <person name="Montmayeur A."/>
            <person name="Murphy C."/>
            <person name="Neiman D."/>
            <person name="Pearson M."/>
            <person name="Priest M."/>
            <person name="Roberts A."/>
            <person name="Saif S."/>
            <person name="Shea T."/>
            <person name="Shenoy N."/>
            <person name="Sisk P."/>
            <person name="Stolte C."/>
            <person name="Sykes S."/>
            <person name="Wortman J."/>
            <person name="Nusbaum C."/>
            <person name="Birren B."/>
        </authorList>
    </citation>
    <scope>NUCLEOTIDE SEQUENCE [LARGE SCALE GENOMIC DNA]</scope>
    <source>
        <strain evidence="3 4">ATCC 51276</strain>
    </source>
</reference>
<dbReference type="PANTHER" id="PTHR40448:SF1">
    <property type="entry name" value="TWO-COMPONENT SENSOR HISTIDINE KINASE"/>
    <property type="match status" value="1"/>
</dbReference>
<proteinExistence type="predicted"/>
<accession>G5GKG4</accession>
<dbReference type="Gene3D" id="3.30.565.10">
    <property type="entry name" value="Histidine kinase-like ATPase, C-terminal domain"/>
    <property type="match status" value="1"/>
</dbReference>
<dbReference type="OrthoDB" id="3173688at2"/>
<feature type="transmembrane region" description="Helical" evidence="1">
    <location>
        <begin position="89"/>
        <end position="107"/>
    </location>
</feature>
<organism evidence="3 4">
    <name type="scientific">Johnsonella ignava ATCC 51276</name>
    <dbReference type="NCBI Taxonomy" id="679200"/>
    <lineage>
        <taxon>Bacteria</taxon>
        <taxon>Bacillati</taxon>
        <taxon>Bacillota</taxon>
        <taxon>Clostridia</taxon>
        <taxon>Lachnospirales</taxon>
        <taxon>Lachnospiraceae</taxon>
        <taxon>Johnsonella</taxon>
    </lineage>
</organism>
<feature type="domain" description="Sensor histidine kinase NatK-like C-terminal" evidence="2">
    <location>
        <begin position="336"/>
        <end position="436"/>
    </location>
</feature>
<feature type="transmembrane region" description="Helical" evidence="1">
    <location>
        <begin position="65"/>
        <end position="82"/>
    </location>
</feature>
<evidence type="ECO:0000313" key="4">
    <source>
        <dbReference type="Proteomes" id="UP000003011"/>
    </source>
</evidence>
<keyword evidence="1" id="KW-0812">Transmembrane</keyword>
<protein>
    <recommendedName>
        <fullName evidence="2">Sensor histidine kinase NatK-like C-terminal domain-containing protein</fullName>
    </recommendedName>
</protein>
<feature type="transmembrane region" description="Helical" evidence="1">
    <location>
        <begin position="199"/>
        <end position="223"/>
    </location>
</feature>
<dbReference type="STRING" id="679200.HMPREF9333_02055"/>
<feature type="transmembrane region" description="Helical" evidence="1">
    <location>
        <begin position="127"/>
        <end position="147"/>
    </location>
</feature>
<keyword evidence="1" id="KW-0472">Membrane</keyword>
<dbReference type="EMBL" id="ACZL01000041">
    <property type="protein sequence ID" value="EHI54766.1"/>
    <property type="molecule type" value="Genomic_DNA"/>
</dbReference>
<dbReference type="SUPFAM" id="SSF55874">
    <property type="entry name" value="ATPase domain of HSP90 chaperone/DNA topoisomerase II/histidine kinase"/>
    <property type="match status" value="1"/>
</dbReference>
<dbReference type="PATRIC" id="fig|679200.3.peg.2165"/>
<keyword evidence="1" id="KW-1133">Transmembrane helix</keyword>
<gene>
    <name evidence="3" type="ORF">HMPREF9333_02055</name>
</gene>
<dbReference type="RefSeq" id="WP_005541955.1">
    <property type="nucleotide sequence ID" value="NZ_JH378839.1"/>
</dbReference>
<dbReference type="InterPro" id="IPR036890">
    <property type="entry name" value="HATPase_C_sf"/>
</dbReference>
<dbReference type="Proteomes" id="UP000003011">
    <property type="component" value="Unassembled WGS sequence"/>
</dbReference>
<dbReference type="HOGENOM" id="CLU_020211_14_0_9"/>
<dbReference type="eggNOG" id="COG3290">
    <property type="taxonomic scope" value="Bacteria"/>
</dbReference>
<feature type="transmembrane region" description="Helical" evidence="1">
    <location>
        <begin position="159"/>
        <end position="179"/>
    </location>
</feature>
<feature type="transmembrane region" description="Helical" evidence="1">
    <location>
        <begin position="37"/>
        <end position="59"/>
    </location>
</feature>
<evidence type="ECO:0000256" key="1">
    <source>
        <dbReference type="SAM" id="Phobius"/>
    </source>
</evidence>
<sequence>MNEQFAQTLLEYFVLIPAAILCYLPMRKQIRYPLRRLLIMAVPAFLVLSVLGSFAEIYFPSDANVILFPVLIGCFTFYVHSIRASISKAAAIFVNVMAVMSILANFAACFDAAKHPNLGINSASMDYTFFLLAASMILAIPIGFFFGKYGSKLVERLHIAKVYLMTLPFSGSILMINLFMRPLKYETFYVNRVGTVVRIILSIVFFIWMVMNVVFYFIVSILLDAAKSEQERKILKIQEKQYDTQMKYIHDSARARHDFRQILITLKNMAELGNTDAVNTYLADYMRELPTNETLIYTKNNAVNAVLNFYAAQAKNEGIDVSFSIDIDKWQILSDVELCTMIGNFLENAIDAAKNADDKERFIELTMTTHGGCWLYIVETNGFDGNIKRKSGEYYSTKRNGRGLGIASIKSTVEKYNGQVEFSHDEQEFYVNIAIPLNED</sequence>
<dbReference type="Pfam" id="PF14501">
    <property type="entry name" value="HATPase_c_5"/>
    <property type="match status" value="1"/>
</dbReference>
<dbReference type="GO" id="GO:0042802">
    <property type="term" value="F:identical protein binding"/>
    <property type="evidence" value="ECO:0007669"/>
    <property type="project" value="TreeGrafter"/>
</dbReference>
<dbReference type="PANTHER" id="PTHR40448">
    <property type="entry name" value="TWO-COMPONENT SENSOR HISTIDINE KINASE"/>
    <property type="match status" value="1"/>
</dbReference>
<feature type="transmembrane region" description="Helical" evidence="1">
    <location>
        <begin position="6"/>
        <end position="25"/>
    </location>
</feature>
<keyword evidence="4" id="KW-1185">Reference proteome</keyword>
<evidence type="ECO:0000259" key="2">
    <source>
        <dbReference type="Pfam" id="PF14501"/>
    </source>
</evidence>
<name>G5GKG4_9FIRM</name>
<dbReference type="InterPro" id="IPR032834">
    <property type="entry name" value="NatK-like_C"/>
</dbReference>
<comment type="caution">
    <text evidence="3">The sequence shown here is derived from an EMBL/GenBank/DDBJ whole genome shotgun (WGS) entry which is preliminary data.</text>
</comment>
<dbReference type="CDD" id="cd16935">
    <property type="entry name" value="HATPase_AgrC-ComD-like"/>
    <property type="match status" value="1"/>
</dbReference>
<dbReference type="AlphaFoldDB" id="G5GKG4"/>
<evidence type="ECO:0000313" key="3">
    <source>
        <dbReference type="EMBL" id="EHI54766.1"/>
    </source>
</evidence>